<evidence type="ECO:0000256" key="11">
    <source>
        <dbReference type="SAM" id="MobiDB-lite"/>
    </source>
</evidence>
<protein>
    <submittedName>
        <fullName evidence="13">Levansucrase</fullName>
    </submittedName>
</protein>
<dbReference type="Proteomes" id="UP000051054">
    <property type="component" value="Unassembled WGS sequence"/>
</dbReference>
<dbReference type="OrthoDB" id="2210426at2"/>
<feature type="active site" description="Proton donor/acceptor" evidence="5">
    <location>
        <position position="551"/>
    </location>
</feature>
<dbReference type="GO" id="GO:0009758">
    <property type="term" value="P:carbohydrate utilization"/>
    <property type="evidence" value="ECO:0007669"/>
    <property type="project" value="InterPro"/>
</dbReference>
<feature type="binding site" evidence="6">
    <location>
        <position position="569"/>
    </location>
    <ligand>
        <name>substrate</name>
    </ligand>
</feature>
<keyword evidence="2 12" id="KW-0732">Signal</keyword>
<feature type="binding site" evidence="6">
    <location>
        <begin position="451"/>
        <end position="452"/>
    </location>
    <ligand>
        <name>substrate</name>
    </ligand>
</feature>
<dbReference type="InterPro" id="IPR018337">
    <property type="entry name" value="Cell_wall/Cho-bd_repeat"/>
</dbReference>
<organism evidence="13 14">
    <name type="scientific">Ligilactobacillus hayakitensis DSM 18933 = JCM 14209</name>
    <dbReference type="NCBI Taxonomy" id="1423755"/>
    <lineage>
        <taxon>Bacteria</taxon>
        <taxon>Bacillati</taxon>
        <taxon>Bacillota</taxon>
        <taxon>Bacilli</taxon>
        <taxon>Lactobacillales</taxon>
        <taxon>Lactobacillaceae</taxon>
        <taxon>Ligilactobacillus</taxon>
    </lineage>
</organism>
<dbReference type="SUPFAM" id="SSF75005">
    <property type="entry name" value="Arabinanase/levansucrase/invertase"/>
    <property type="match status" value="1"/>
</dbReference>
<dbReference type="InterPro" id="IPR022263">
    <property type="entry name" value="KxYKxGKxW"/>
</dbReference>
<dbReference type="AlphaFoldDB" id="A0A0R1WQB6"/>
<feature type="repeat" description="Cell wall-binding" evidence="9">
    <location>
        <begin position="843"/>
        <end position="862"/>
    </location>
</feature>
<feature type="binding site" evidence="7">
    <location>
        <position position="516"/>
    </location>
    <ligand>
        <name>Ca(2+)</name>
        <dbReference type="ChEBI" id="CHEBI:29108"/>
        <label>1</label>
    </ligand>
</feature>
<dbReference type="Pfam" id="PF19127">
    <property type="entry name" value="Choline_bind_3"/>
    <property type="match status" value="6"/>
</dbReference>
<evidence type="ECO:0000256" key="4">
    <source>
        <dbReference type="ARBA" id="ARBA00022837"/>
    </source>
</evidence>
<dbReference type="InterPro" id="IPR003469">
    <property type="entry name" value="Glyco_hydro_68"/>
</dbReference>
<evidence type="ECO:0000256" key="3">
    <source>
        <dbReference type="ARBA" id="ARBA00022737"/>
    </source>
</evidence>
<evidence type="ECO:0000256" key="1">
    <source>
        <dbReference type="ARBA" id="ARBA00006775"/>
    </source>
</evidence>
<feature type="chain" id="PRO_5038882780" evidence="12">
    <location>
        <begin position="31"/>
        <end position="1230"/>
    </location>
</feature>
<keyword evidence="4 7" id="KW-0106">Calcium</keyword>
<evidence type="ECO:0000313" key="13">
    <source>
        <dbReference type="EMBL" id="KRM17302.1"/>
    </source>
</evidence>
<comment type="similarity">
    <text evidence="1 10">Belongs to the glycosyl hydrolase 68 family.</text>
</comment>
<feature type="compositionally biased region" description="Polar residues" evidence="11">
    <location>
        <begin position="156"/>
        <end position="170"/>
    </location>
</feature>
<feature type="signal peptide" evidence="12">
    <location>
        <begin position="1"/>
        <end position="30"/>
    </location>
</feature>
<feature type="compositionally biased region" description="Basic and acidic residues" evidence="11">
    <location>
        <begin position="125"/>
        <end position="136"/>
    </location>
</feature>
<feature type="binding site" evidence="7">
    <location>
        <position position="715"/>
    </location>
    <ligand>
        <name>Ca(2+)</name>
        <dbReference type="ChEBI" id="CHEBI:29108"/>
        <label>1</label>
    </ligand>
</feature>
<dbReference type="eggNOG" id="COG5263">
    <property type="taxonomic scope" value="Bacteria"/>
</dbReference>
<evidence type="ECO:0000256" key="2">
    <source>
        <dbReference type="ARBA" id="ARBA00022729"/>
    </source>
</evidence>
<dbReference type="GO" id="GO:0046872">
    <property type="term" value="F:metal ion binding"/>
    <property type="evidence" value="ECO:0007669"/>
    <property type="project" value="UniProtKB-KW"/>
</dbReference>
<keyword evidence="3" id="KW-0677">Repeat</keyword>
<feature type="compositionally biased region" description="Low complexity" evidence="11">
    <location>
        <begin position="76"/>
        <end position="123"/>
    </location>
</feature>
<keyword evidence="7" id="KW-0479">Metal-binding</keyword>
<feature type="region of interest" description="Disordered" evidence="11">
    <location>
        <begin position="35"/>
        <end position="173"/>
    </location>
</feature>
<gene>
    <name evidence="13" type="ORF">FC40_GL001199</name>
</gene>
<feature type="compositionally biased region" description="Low complexity" evidence="11">
    <location>
        <begin position="38"/>
        <end position="58"/>
    </location>
</feature>
<dbReference type="GO" id="GO:0050053">
    <property type="term" value="F:levansucrase activity"/>
    <property type="evidence" value="ECO:0007669"/>
    <property type="project" value="InterPro"/>
</dbReference>
<sequence length="1230" mass="137935">MKEHKKMYKAGKNWVVASIVTGAMASGLMAADMDNVQADTTTPDASSSTTNSQDSSASEQATIKVQNQASTPQSKANTTESTSESNTTAANTTGATSTSTDNANPASTSSTAAASSSAATSSSVKQDDTDAKKDSSKASSEITSGSKTTADDTQKDTNTGKTNPNLSTKATDVDSLISTGDDIDHQDTSYLAMQLNDPKAVQVYNQLTTTAKQVAAAAKLVLKDITPDQIKVLNKIYTDDQTNVGTRFTHDHLASIVDKFLKGDSSYTIPYTKAKAVVNMPAMQNVKDAKTGEIANLEIWDSWPVQDARTGLVQNWNGYQLVVAMAGEPHKSDDHLYLLYSKYGDNDFNNWKVAGSIFGYGLPAGTGHWSGSATVNSDGSVQLFYTNVTWTNNTNYQRLATLTMNLGIDGDRVYIKNTENDHELFNGDGYYYQNFQQWLDDKSGVDNFQLRDPHIFEDADGSRYLVFESATGSIDYQGENQVYNWDNYGGTAKDNLQRIITLSNKNKSLKLASVANGVLGLIKLDNNEKNPSVAKVYRPLVSALSVSDELERPVIFDINGKYYLFTATRLNRTFDVDSNNEVKAAIGDNVGMLGYVADSIDGEFKPLNGDGLVLATQVSANSRTATYSYFAVKINPDNIKDKTVTINGQTYDKDYFVNHFVLVTAYMSNRGEAAGKDLDSTLAPSFLLKLNDDGTTQVVAKSLTDQGVWDWNEDSTNPSYFGTKASSSLTPEDFTRVEVNDDSGHWKLFDKVTRTYLTGFQYIRSSDKTVYYDQNGDMLYGQQFIDGHWYLFDETSGARQYGFQTIKDQNKTVYYNDEAQMQYGFQKINNKTYYFDKSSGARTTGQRNIDGKWYLFDNQGVMQTGLQFIANQNKFVYYNQAGQMQYGTLTLGGKKYTADRSSGAIKISDGQQYIDGHWYLIKGGRPQTGFQYIANQKKTVYYNNQGQMQYGQQYINGHWYLFDKSSGAMKTGFQYIAEQKKTVYYNNQGQMQYGQQYINGKWYLFDKSSGAMKTGFQYIADQKKTVYYNNKGQMQYGQQYINGHWYLFDKSSGAMKTGFQYIAEQKKTVYYNSKGQMQYGQQYINGKWYLFDKSSGKVQTGFQYIKDQNKTVYYSPKDAHMLYGQQYIDGKWYYFDKSSGAMQTGFKTIAEQNKTVYYNNKGQMQYGQQYINGHWYLFDRSTGAMKYGFQHIREQNKTVYYNRLGQMVYGKQVIDGKEYSFNAATGALMK</sequence>
<evidence type="ECO:0000256" key="5">
    <source>
        <dbReference type="PIRSR" id="PIRSR603469-1"/>
    </source>
</evidence>
<evidence type="ECO:0000256" key="12">
    <source>
        <dbReference type="SAM" id="SignalP"/>
    </source>
</evidence>
<evidence type="ECO:0000256" key="10">
    <source>
        <dbReference type="RuleBase" id="RU361220"/>
    </source>
</evidence>
<feature type="binding site" evidence="6">
    <location>
        <position position="300"/>
    </location>
    <ligand>
        <name>substrate</name>
    </ligand>
</feature>
<dbReference type="Pfam" id="PF02435">
    <property type="entry name" value="Glyco_hydro_68"/>
    <property type="match status" value="1"/>
</dbReference>
<dbReference type="EMBL" id="AZGD01000107">
    <property type="protein sequence ID" value="KRM17302.1"/>
    <property type="molecule type" value="Genomic_DNA"/>
</dbReference>
<reference evidence="13 14" key="1">
    <citation type="journal article" date="2015" name="Genome Announc.">
        <title>Expanding the biotechnology potential of lactobacilli through comparative genomics of 213 strains and associated genera.</title>
        <authorList>
            <person name="Sun Z."/>
            <person name="Harris H.M."/>
            <person name="McCann A."/>
            <person name="Guo C."/>
            <person name="Argimon S."/>
            <person name="Zhang W."/>
            <person name="Yang X."/>
            <person name="Jeffery I.B."/>
            <person name="Cooney J.C."/>
            <person name="Kagawa T.F."/>
            <person name="Liu W."/>
            <person name="Song Y."/>
            <person name="Salvetti E."/>
            <person name="Wrobel A."/>
            <person name="Rasinkangas P."/>
            <person name="Parkhill J."/>
            <person name="Rea M.C."/>
            <person name="O'Sullivan O."/>
            <person name="Ritari J."/>
            <person name="Douillard F.P."/>
            <person name="Paul Ross R."/>
            <person name="Yang R."/>
            <person name="Briner A.E."/>
            <person name="Felis G.E."/>
            <person name="de Vos W.M."/>
            <person name="Barrangou R."/>
            <person name="Klaenhammer T.R."/>
            <person name="Caufield P.W."/>
            <person name="Cui Y."/>
            <person name="Zhang H."/>
            <person name="O'Toole P.W."/>
        </authorList>
    </citation>
    <scope>NUCLEOTIDE SEQUENCE [LARGE SCALE GENOMIC DNA]</scope>
    <source>
        <strain evidence="13 14">DSM 18933</strain>
    </source>
</reference>
<dbReference type="Gene3D" id="2.115.10.20">
    <property type="entry name" value="Glycosyl hydrolase domain, family 43"/>
    <property type="match status" value="1"/>
</dbReference>
<feature type="active site" description="Nucleophile" evidence="5">
    <location>
        <position position="301"/>
    </location>
</feature>
<feature type="binding site" evidence="6">
    <location>
        <begin position="549"/>
        <end position="551"/>
    </location>
    <ligand>
        <name>substrate</name>
    </ligand>
</feature>
<dbReference type="Pfam" id="PF01473">
    <property type="entry name" value="Choline_bind_1"/>
    <property type="match status" value="3"/>
</dbReference>
<feature type="repeat" description="Cell wall-binding" evidence="9">
    <location>
        <begin position="822"/>
        <end position="841"/>
    </location>
</feature>
<feature type="binding site" evidence="7">
    <location>
        <position position="446"/>
    </location>
    <ligand>
        <name>Ca(2+)</name>
        <dbReference type="ChEBI" id="CHEBI:29108"/>
        <label>1</label>
    </ligand>
</feature>
<evidence type="ECO:0000256" key="9">
    <source>
        <dbReference type="PROSITE-ProRule" id="PRU00591"/>
    </source>
</evidence>
<evidence type="ECO:0000256" key="8">
    <source>
        <dbReference type="PIRSR" id="PIRSR603469-4"/>
    </source>
</evidence>
<evidence type="ECO:0000256" key="7">
    <source>
        <dbReference type="PIRSR" id="PIRSR603469-3"/>
    </source>
</evidence>
<dbReference type="Gene3D" id="2.10.270.10">
    <property type="entry name" value="Cholin Binding"/>
    <property type="match status" value="7"/>
</dbReference>
<feature type="site" description="Transition state stabilizer" evidence="8">
    <location>
        <position position="452"/>
    </location>
</feature>
<dbReference type="STRING" id="1423755.FC40_GL001199"/>
<dbReference type="NCBIfam" id="TIGR03715">
    <property type="entry name" value="KxYKxGKxW"/>
    <property type="match status" value="1"/>
</dbReference>
<feature type="binding site" evidence="7">
    <location>
        <position position="346"/>
    </location>
    <ligand>
        <name>Ca(2+)</name>
        <dbReference type="ChEBI" id="CHEBI:29108"/>
        <label>1</label>
    </ligand>
</feature>
<feature type="binding site" evidence="6">
    <location>
        <position position="370"/>
    </location>
    <ligand>
        <name>substrate</name>
    </ligand>
</feature>
<dbReference type="InterPro" id="IPR023296">
    <property type="entry name" value="Glyco_hydro_beta-prop_sf"/>
</dbReference>
<feature type="binding site" evidence="7">
    <location>
        <position position="477"/>
    </location>
    <ligand>
        <name>Ca(2+)</name>
        <dbReference type="ChEBI" id="CHEBI:29108"/>
        <label>1</label>
    </ligand>
</feature>
<evidence type="ECO:0000313" key="14">
    <source>
        <dbReference type="Proteomes" id="UP000051054"/>
    </source>
</evidence>
<evidence type="ECO:0000256" key="6">
    <source>
        <dbReference type="PIRSR" id="PIRSR603469-2"/>
    </source>
</evidence>
<proteinExistence type="inferred from homology"/>
<feature type="binding site" evidence="7">
    <location>
        <position position="548"/>
    </location>
    <ligand>
        <name>Ca(2+)</name>
        <dbReference type="ChEBI" id="CHEBI:29108"/>
        <label>1</label>
    </ligand>
</feature>
<feature type="compositionally biased region" description="Polar residues" evidence="11">
    <location>
        <begin position="59"/>
        <end position="75"/>
    </location>
</feature>
<comment type="cofactor">
    <cofactor evidence="7">
        <name>Ca(2+)</name>
        <dbReference type="ChEBI" id="CHEBI:29108"/>
    </cofactor>
</comment>
<dbReference type="Pfam" id="PF19258">
    <property type="entry name" value="KxYKxGKxW_sig"/>
    <property type="match status" value="1"/>
</dbReference>
<comment type="caution">
    <text evidence="13">The sequence shown here is derived from an EMBL/GenBank/DDBJ whole genome shotgun (WGS) entry which is preliminary data.</text>
</comment>
<name>A0A0R1WQB6_9LACO</name>
<accession>A0A0R1WQB6</accession>
<dbReference type="SUPFAM" id="SSF69360">
    <property type="entry name" value="Cell wall binding repeat"/>
    <property type="match status" value="3"/>
</dbReference>
<dbReference type="PATRIC" id="fig|1423755.3.peg.1266"/>
<dbReference type="RefSeq" id="WP_025022708.1">
    <property type="nucleotide sequence ID" value="NZ_AZGD01000107.1"/>
</dbReference>
<keyword evidence="14" id="KW-1185">Reference proteome</keyword>
<dbReference type="PROSITE" id="PS51170">
    <property type="entry name" value="CW"/>
    <property type="match status" value="2"/>
</dbReference>
<dbReference type="eggNOG" id="COG1621">
    <property type="taxonomic scope" value="Bacteria"/>
</dbReference>